<dbReference type="AlphaFoldDB" id="A0A9W6UE06"/>
<comment type="caution">
    <text evidence="2">The sequence shown here is derived from an EMBL/GenBank/DDBJ whole genome shotgun (WGS) entry which is preliminary data.</text>
</comment>
<dbReference type="Proteomes" id="UP001165083">
    <property type="component" value="Unassembled WGS sequence"/>
</dbReference>
<reference evidence="2" key="1">
    <citation type="submission" date="2023-04" db="EMBL/GenBank/DDBJ databases">
        <title>Phytophthora lilii NBRC 32176.</title>
        <authorList>
            <person name="Ichikawa N."/>
            <person name="Sato H."/>
            <person name="Tonouchi N."/>
        </authorList>
    </citation>
    <scope>NUCLEOTIDE SEQUENCE</scope>
    <source>
        <strain evidence="2">NBRC 32176</strain>
    </source>
</reference>
<accession>A0A9W6UE06</accession>
<proteinExistence type="predicted"/>
<name>A0A9W6UE06_9STRA</name>
<sequence length="138" mass="15147">MPRKNRRNKEGRYSTSAATSGQGGRTGAGGTVVSSSPSGGGTVTVTIYNNNGLFQRFVRWWKRLFGINDREGRYKTNSVTPGEDGRVGVGGTMVTSSNNNGGDTITVTIFNNNGLFRRITRRWKQVFSMRPQKRVPKG</sequence>
<evidence type="ECO:0000313" key="2">
    <source>
        <dbReference type="EMBL" id="GMF31394.1"/>
    </source>
</evidence>
<organism evidence="2 3">
    <name type="scientific">Phytophthora lilii</name>
    <dbReference type="NCBI Taxonomy" id="2077276"/>
    <lineage>
        <taxon>Eukaryota</taxon>
        <taxon>Sar</taxon>
        <taxon>Stramenopiles</taxon>
        <taxon>Oomycota</taxon>
        <taxon>Peronosporomycetes</taxon>
        <taxon>Peronosporales</taxon>
        <taxon>Peronosporaceae</taxon>
        <taxon>Phytophthora</taxon>
    </lineage>
</organism>
<gene>
    <name evidence="2" type="ORF">Plil01_001341800</name>
</gene>
<evidence type="ECO:0000313" key="3">
    <source>
        <dbReference type="Proteomes" id="UP001165083"/>
    </source>
</evidence>
<protein>
    <submittedName>
        <fullName evidence="2">Unnamed protein product</fullName>
    </submittedName>
</protein>
<dbReference type="OrthoDB" id="125824at2759"/>
<evidence type="ECO:0000256" key="1">
    <source>
        <dbReference type="SAM" id="MobiDB-lite"/>
    </source>
</evidence>
<keyword evidence="3" id="KW-1185">Reference proteome</keyword>
<feature type="compositionally biased region" description="Gly residues" evidence="1">
    <location>
        <begin position="21"/>
        <end position="30"/>
    </location>
</feature>
<feature type="region of interest" description="Disordered" evidence="1">
    <location>
        <begin position="1"/>
        <end position="42"/>
    </location>
</feature>
<dbReference type="EMBL" id="BSXW01000904">
    <property type="protein sequence ID" value="GMF31394.1"/>
    <property type="molecule type" value="Genomic_DNA"/>
</dbReference>